<dbReference type="PANTHER" id="PTHR11412:SF183">
    <property type="entry name" value="CD109 ANTIGEN-LIKE"/>
    <property type="match status" value="1"/>
</dbReference>
<reference evidence="3" key="1">
    <citation type="submission" date="2025-08" db="UniProtKB">
        <authorList>
            <consortium name="RefSeq"/>
        </authorList>
    </citation>
    <scope>IDENTIFICATION</scope>
    <source>
        <strain evidence="3">J_2021</strain>
        <tissue evidence="3">Erythrocytes</tissue>
    </source>
</reference>
<evidence type="ECO:0000313" key="3">
    <source>
        <dbReference type="RefSeq" id="XP_041419055.1"/>
    </source>
</evidence>
<name>A0A8J1KP13_XENLA</name>
<dbReference type="InterPro" id="IPR009048">
    <property type="entry name" value="A-macroglobulin_rcpt-bd"/>
</dbReference>
<dbReference type="RefSeq" id="XP_041419055.1">
    <property type="nucleotide sequence ID" value="XM_041563121.1"/>
</dbReference>
<dbReference type="GeneID" id="121393750"/>
<dbReference type="PANTHER" id="PTHR11412">
    <property type="entry name" value="MACROGLOBULIN / COMPLEMENT"/>
    <property type="match status" value="1"/>
</dbReference>
<dbReference type="Proteomes" id="UP000186698">
    <property type="component" value="Chromosome 5L"/>
</dbReference>
<organism evidence="2 3">
    <name type="scientific">Xenopus laevis</name>
    <name type="common">African clawed frog</name>
    <dbReference type="NCBI Taxonomy" id="8355"/>
    <lineage>
        <taxon>Eukaryota</taxon>
        <taxon>Metazoa</taxon>
        <taxon>Chordata</taxon>
        <taxon>Craniata</taxon>
        <taxon>Vertebrata</taxon>
        <taxon>Euteleostomi</taxon>
        <taxon>Amphibia</taxon>
        <taxon>Batrachia</taxon>
        <taxon>Anura</taxon>
        <taxon>Pipoidea</taxon>
        <taxon>Pipidae</taxon>
        <taxon>Xenopodinae</taxon>
        <taxon>Xenopus</taxon>
        <taxon>Xenopus</taxon>
    </lineage>
</organism>
<dbReference type="Gene3D" id="2.60.40.690">
    <property type="entry name" value="Alpha-macroglobulin, receptor-binding domain"/>
    <property type="match status" value="1"/>
</dbReference>
<protein>
    <submittedName>
        <fullName evidence="3">CD109 antigen-like</fullName>
    </submittedName>
</protein>
<dbReference type="KEGG" id="xla:121393750"/>
<dbReference type="SUPFAM" id="SSF49410">
    <property type="entry name" value="Alpha-macroglobulin receptor domain"/>
    <property type="match status" value="1"/>
</dbReference>
<dbReference type="AlphaFoldDB" id="A0A8J1KP13"/>
<evidence type="ECO:0000313" key="2">
    <source>
        <dbReference type="Proteomes" id="UP000186698"/>
    </source>
</evidence>
<dbReference type="InterPro" id="IPR050473">
    <property type="entry name" value="A2M/Complement_sys"/>
</dbReference>
<keyword evidence="2" id="KW-1185">Reference proteome</keyword>
<dbReference type="GO" id="GO:0005615">
    <property type="term" value="C:extracellular space"/>
    <property type="evidence" value="ECO:0007669"/>
    <property type="project" value="TreeGrafter"/>
</dbReference>
<evidence type="ECO:0000259" key="1">
    <source>
        <dbReference type="SMART" id="SM01361"/>
    </source>
</evidence>
<gene>
    <name evidence="3" type="primary">LOC121393750</name>
</gene>
<dbReference type="SMART" id="SM01361">
    <property type="entry name" value="A2M_recep"/>
    <property type="match status" value="1"/>
</dbReference>
<sequence length="165" mass="18310">MVLWEVPFLSGFELDPVGIGLNGSFKLVEIKDEKVFLYFDSMNRNEICVVVPMVRTSLVAGSQAAAIKIYDYYNPGIYTMRTYNSEKLNKVTVCAFCELNCNACISNVMMPMTSSTTIPPKNSLSTTTAKPLVSSATASTLAMLGFCVSCMWNLLWKLYLAYIFA</sequence>
<dbReference type="Pfam" id="PF07677">
    <property type="entry name" value="A2M_recep"/>
    <property type="match status" value="1"/>
</dbReference>
<feature type="domain" description="Alpha-macroglobulin receptor-binding" evidence="1">
    <location>
        <begin position="1"/>
        <end position="83"/>
    </location>
</feature>
<dbReference type="InterPro" id="IPR036595">
    <property type="entry name" value="A-macroglobulin_rcpt-bd_sf"/>
</dbReference>
<proteinExistence type="predicted"/>
<accession>A0A8J1KP13</accession>